<dbReference type="PANTHER" id="PTHR11592:SF78">
    <property type="entry name" value="GLUTATHIONE PEROXIDASE"/>
    <property type="match status" value="1"/>
</dbReference>
<dbReference type="PROSITE" id="PS51355">
    <property type="entry name" value="GLUTATHIONE_PEROXID_3"/>
    <property type="match status" value="1"/>
</dbReference>
<dbReference type="AlphaFoldDB" id="A0A3L9Y6F5"/>
<evidence type="ECO:0000313" key="8">
    <source>
        <dbReference type="EMBL" id="RMA41696.1"/>
    </source>
</evidence>
<feature type="domain" description="Thioredoxin" evidence="7">
    <location>
        <begin position="15"/>
        <end position="174"/>
    </location>
</feature>
<proteinExistence type="inferred from homology"/>
<evidence type="ECO:0000259" key="7">
    <source>
        <dbReference type="PROSITE" id="PS51352"/>
    </source>
</evidence>
<feature type="signal peptide" evidence="6">
    <location>
        <begin position="1"/>
        <end position="20"/>
    </location>
</feature>
<dbReference type="PROSITE" id="PS00460">
    <property type="entry name" value="GLUTATHIONE_PEROXID_1"/>
    <property type="match status" value="1"/>
</dbReference>
<feature type="active site" evidence="4">
    <location>
        <position position="53"/>
    </location>
</feature>
<comment type="caution">
    <text evidence="8">The sequence shown here is derived from an EMBL/GenBank/DDBJ whole genome shotgun (WGS) entry which is preliminary data.</text>
</comment>
<accession>A0A3L9Y6F5</accession>
<dbReference type="PANTHER" id="PTHR11592">
    <property type="entry name" value="GLUTATHIONE PEROXIDASE"/>
    <property type="match status" value="1"/>
</dbReference>
<dbReference type="PIRSF" id="PIRSF000303">
    <property type="entry name" value="Glutathion_perox"/>
    <property type="match status" value="1"/>
</dbReference>
<dbReference type="Gene3D" id="3.40.30.10">
    <property type="entry name" value="Glutaredoxin"/>
    <property type="match status" value="1"/>
</dbReference>
<evidence type="ECO:0000313" key="9">
    <source>
        <dbReference type="Proteomes" id="UP000281343"/>
    </source>
</evidence>
<keyword evidence="3 5" id="KW-0560">Oxidoreductase</keyword>
<organism evidence="8 9">
    <name type="scientific">Rhodophyticola porphyridii</name>
    <dbReference type="NCBI Taxonomy" id="1852017"/>
    <lineage>
        <taxon>Bacteria</taxon>
        <taxon>Pseudomonadati</taxon>
        <taxon>Pseudomonadota</taxon>
        <taxon>Alphaproteobacteria</taxon>
        <taxon>Rhodobacterales</taxon>
        <taxon>Roseobacteraceae</taxon>
        <taxon>Rhodophyticola</taxon>
    </lineage>
</organism>
<sequence>MRRAVILTCLACVTALPALAAETFRFDSIDGGSYSTDEWRGQPVLVANTASLCAFTPQYDALQALYDEYRDEGLVVLAVPSDDFAQELSSDDEVRDFCAINFNLDLPMTVITPVTGASAHPFYAWLRDDHNVVPRWNFNKVLLDADGALVASYGSLANPMGPRIRADVEALLAR</sequence>
<reference evidence="8 9" key="1">
    <citation type="submission" date="2018-10" db="EMBL/GenBank/DDBJ databases">
        <authorList>
            <person name="Jung H.S."/>
            <person name="Jeon C.O."/>
        </authorList>
    </citation>
    <scope>NUCLEOTIDE SEQUENCE [LARGE SCALE GENOMIC DNA]</scope>
    <source>
        <strain evidence="8 9">MA-7-27</strain>
    </source>
</reference>
<dbReference type="GO" id="GO:0004601">
    <property type="term" value="F:peroxidase activity"/>
    <property type="evidence" value="ECO:0007669"/>
    <property type="project" value="UniProtKB-KW"/>
</dbReference>
<keyword evidence="9" id="KW-1185">Reference proteome</keyword>
<dbReference type="InterPro" id="IPR036249">
    <property type="entry name" value="Thioredoxin-like_sf"/>
</dbReference>
<dbReference type="InterPro" id="IPR029759">
    <property type="entry name" value="GPX_AS"/>
</dbReference>
<dbReference type="InterPro" id="IPR013766">
    <property type="entry name" value="Thioredoxin_domain"/>
</dbReference>
<evidence type="ECO:0000256" key="1">
    <source>
        <dbReference type="ARBA" id="ARBA00006926"/>
    </source>
</evidence>
<comment type="similarity">
    <text evidence="1 5">Belongs to the glutathione peroxidase family.</text>
</comment>
<dbReference type="Proteomes" id="UP000281343">
    <property type="component" value="Unassembled WGS sequence"/>
</dbReference>
<evidence type="ECO:0000256" key="6">
    <source>
        <dbReference type="SAM" id="SignalP"/>
    </source>
</evidence>
<keyword evidence="6" id="KW-0732">Signal</keyword>
<evidence type="ECO:0000256" key="4">
    <source>
        <dbReference type="PIRSR" id="PIRSR000303-1"/>
    </source>
</evidence>
<name>A0A3L9Y6F5_9RHOB</name>
<dbReference type="Pfam" id="PF00255">
    <property type="entry name" value="GSHPx"/>
    <property type="match status" value="1"/>
</dbReference>
<evidence type="ECO:0000256" key="5">
    <source>
        <dbReference type="RuleBase" id="RU000499"/>
    </source>
</evidence>
<dbReference type="CDD" id="cd00340">
    <property type="entry name" value="GSH_Peroxidase"/>
    <property type="match status" value="1"/>
</dbReference>
<dbReference type="OrthoDB" id="9785502at2"/>
<dbReference type="InterPro" id="IPR000889">
    <property type="entry name" value="Glutathione_peroxidase"/>
</dbReference>
<dbReference type="PRINTS" id="PR01011">
    <property type="entry name" value="GLUTPROXDASE"/>
</dbReference>
<feature type="chain" id="PRO_5018312196" description="Glutathione peroxidase" evidence="6">
    <location>
        <begin position="21"/>
        <end position="174"/>
    </location>
</feature>
<protein>
    <recommendedName>
        <fullName evidence="5">Glutathione peroxidase</fullName>
    </recommendedName>
</protein>
<dbReference type="GO" id="GO:0034599">
    <property type="term" value="P:cellular response to oxidative stress"/>
    <property type="evidence" value="ECO:0007669"/>
    <property type="project" value="TreeGrafter"/>
</dbReference>
<keyword evidence="2 5" id="KW-0575">Peroxidase</keyword>
<dbReference type="SUPFAM" id="SSF52833">
    <property type="entry name" value="Thioredoxin-like"/>
    <property type="match status" value="1"/>
</dbReference>
<evidence type="ECO:0000256" key="3">
    <source>
        <dbReference type="ARBA" id="ARBA00023002"/>
    </source>
</evidence>
<evidence type="ECO:0000256" key="2">
    <source>
        <dbReference type="ARBA" id="ARBA00022559"/>
    </source>
</evidence>
<dbReference type="EMBL" id="RCNT01000006">
    <property type="protein sequence ID" value="RMA41696.1"/>
    <property type="molecule type" value="Genomic_DNA"/>
</dbReference>
<dbReference type="RefSeq" id="WP_121898410.1">
    <property type="nucleotide sequence ID" value="NZ_RCNT01000006.1"/>
</dbReference>
<dbReference type="PROSITE" id="PS51352">
    <property type="entry name" value="THIOREDOXIN_2"/>
    <property type="match status" value="1"/>
</dbReference>
<gene>
    <name evidence="8" type="ORF">D9R08_12565</name>
</gene>